<sequence length="191" mass="21412">MTPSELPSQRTGPWLVSPRLVLRRFQPGDAAALAAYRSDPAIARYQAWETPLTVERAAETIARYRHDAPDRPGWFPYAISLDGALIGDLGVNLHENGMQADLGFTLAAPHHGRGYATEAVGRMLEHLFVDRCLHRVSAECDPRNDASARLLDRLGFEREGLRRANTRVRDEWADDLLFGLLAADYHRRAGR</sequence>
<comment type="caution">
    <text evidence="2">The sequence shown here is derived from an EMBL/GenBank/DDBJ whole genome shotgun (WGS) entry which is preliminary data.</text>
</comment>
<dbReference type="RefSeq" id="WP_051314386.1">
    <property type="nucleotide sequence ID" value="NZ_AUBJ02000001.1"/>
</dbReference>
<dbReference type="PROSITE" id="PS51186">
    <property type="entry name" value="GNAT"/>
    <property type="match status" value="1"/>
</dbReference>
<dbReference type="InterPro" id="IPR000182">
    <property type="entry name" value="GNAT_dom"/>
</dbReference>
<dbReference type="InterPro" id="IPR016181">
    <property type="entry name" value="Acyl_CoA_acyltransferase"/>
</dbReference>
<dbReference type="InterPro" id="IPR051531">
    <property type="entry name" value="N-acetyltransferase"/>
</dbReference>
<dbReference type="Gene3D" id="3.40.630.30">
    <property type="match status" value="1"/>
</dbReference>
<name>A0ABT1JDJ0_ACTCY</name>
<evidence type="ECO:0000259" key="1">
    <source>
        <dbReference type="PROSITE" id="PS51186"/>
    </source>
</evidence>
<protein>
    <submittedName>
        <fullName evidence="2">Aminoglycoside 6'-N-acetyltransferase</fullName>
    </submittedName>
</protein>
<dbReference type="EMBL" id="AUBJ02000001">
    <property type="protein sequence ID" value="MCP2330208.1"/>
    <property type="molecule type" value="Genomic_DNA"/>
</dbReference>
<evidence type="ECO:0000313" key="2">
    <source>
        <dbReference type="EMBL" id="MCP2330208.1"/>
    </source>
</evidence>
<gene>
    <name evidence="2" type="ORF">G443_000478</name>
</gene>
<dbReference type="PANTHER" id="PTHR43792:SF1">
    <property type="entry name" value="N-ACETYLTRANSFERASE DOMAIN-CONTAINING PROTEIN"/>
    <property type="match status" value="1"/>
</dbReference>
<feature type="domain" description="N-acetyltransferase" evidence="1">
    <location>
        <begin position="20"/>
        <end position="183"/>
    </location>
</feature>
<proteinExistence type="predicted"/>
<keyword evidence="3" id="KW-1185">Reference proteome</keyword>
<dbReference type="Pfam" id="PF13302">
    <property type="entry name" value="Acetyltransf_3"/>
    <property type="match status" value="1"/>
</dbReference>
<organism evidence="2 3">
    <name type="scientific">Actinoalloteichus caeruleus DSM 43889</name>
    <dbReference type="NCBI Taxonomy" id="1120930"/>
    <lineage>
        <taxon>Bacteria</taxon>
        <taxon>Bacillati</taxon>
        <taxon>Actinomycetota</taxon>
        <taxon>Actinomycetes</taxon>
        <taxon>Pseudonocardiales</taxon>
        <taxon>Pseudonocardiaceae</taxon>
        <taxon>Actinoalloteichus</taxon>
        <taxon>Actinoalloteichus cyanogriseus</taxon>
    </lineage>
</organism>
<evidence type="ECO:0000313" key="3">
    <source>
        <dbReference type="Proteomes" id="UP000791080"/>
    </source>
</evidence>
<accession>A0ABT1JDJ0</accession>
<dbReference type="SUPFAM" id="SSF55729">
    <property type="entry name" value="Acyl-CoA N-acyltransferases (Nat)"/>
    <property type="match status" value="1"/>
</dbReference>
<dbReference type="PANTHER" id="PTHR43792">
    <property type="entry name" value="GNAT FAMILY, PUTATIVE (AFU_ORTHOLOGUE AFUA_3G00765)-RELATED-RELATED"/>
    <property type="match status" value="1"/>
</dbReference>
<dbReference type="Proteomes" id="UP000791080">
    <property type="component" value="Unassembled WGS sequence"/>
</dbReference>
<reference evidence="2 3" key="1">
    <citation type="submission" date="2022-06" db="EMBL/GenBank/DDBJ databases">
        <title>Genomic Encyclopedia of Type Strains, Phase I: the one thousand microbial genomes (KMG-I) project.</title>
        <authorList>
            <person name="Kyrpides N."/>
        </authorList>
    </citation>
    <scope>NUCLEOTIDE SEQUENCE [LARGE SCALE GENOMIC DNA]</scope>
    <source>
        <strain evidence="2 3">DSM 43889</strain>
    </source>
</reference>